<dbReference type="GO" id="GO:0005975">
    <property type="term" value="P:carbohydrate metabolic process"/>
    <property type="evidence" value="ECO:0007669"/>
    <property type="project" value="InterPro"/>
</dbReference>
<dbReference type="InterPro" id="IPR008928">
    <property type="entry name" value="6-hairpin_glycosidase_sf"/>
</dbReference>
<feature type="domain" description="GH15-like" evidence="1">
    <location>
        <begin position="7"/>
        <end position="42"/>
    </location>
</feature>
<gene>
    <name evidence="2" type="ORF">BJ554DRAFT_3663</name>
</gene>
<dbReference type="InterPro" id="IPR012341">
    <property type="entry name" value="6hp_glycosidase-like_sf"/>
</dbReference>
<proteinExistence type="predicted"/>
<evidence type="ECO:0000259" key="1">
    <source>
        <dbReference type="Pfam" id="PF00723"/>
    </source>
</evidence>
<dbReference type="InterPro" id="IPR011613">
    <property type="entry name" value="GH15-like"/>
</dbReference>
<dbReference type="Proteomes" id="UP000673691">
    <property type="component" value="Unassembled WGS sequence"/>
</dbReference>
<keyword evidence="2" id="KW-0378">Hydrolase</keyword>
<name>A0A8H7ZNU1_9FUNG</name>
<dbReference type="AlphaFoldDB" id="A0A8H7ZNU1"/>
<dbReference type="Gene3D" id="1.50.10.10">
    <property type="match status" value="1"/>
</dbReference>
<evidence type="ECO:0000313" key="2">
    <source>
        <dbReference type="EMBL" id="KAG5456567.1"/>
    </source>
</evidence>
<reference evidence="2 3" key="1">
    <citation type="journal article" name="Sci. Rep.">
        <title>Genome-scale phylogenetic analyses confirm Olpidium as the closest living zoosporic fungus to the non-flagellated, terrestrial fungi.</title>
        <authorList>
            <person name="Chang Y."/>
            <person name="Rochon D."/>
            <person name="Sekimoto S."/>
            <person name="Wang Y."/>
            <person name="Chovatia M."/>
            <person name="Sandor L."/>
            <person name="Salamov A."/>
            <person name="Grigoriev I.V."/>
            <person name="Stajich J.E."/>
            <person name="Spatafora J.W."/>
        </authorList>
    </citation>
    <scope>NUCLEOTIDE SEQUENCE [LARGE SCALE GENOMIC DNA]</scope>
    <source>
        <strain evidence="2">S191</strain>
    </source>
</reference>
<protein>
    <submittedName>
        <fullName evidence="2">Glycosyl hydrolase</fullName>
    </submittedName>
</protein>
<dbReference type="EMBL" id="JAEFCI010011533">
    <property type="protein sequence ID" value="KAG5456567.1"/>
    <property type="molecule type" value="Genomic_DNA"/>
</dbReference>
<keyword evidence="3" id="KW-1185">Reference proteome</keyword>
<dbReference type="Pfam" id="PF00723">
    <property type="entry name" value="Glyco_hydro_15"/>
    <property type="match status" value="1"/>
</dbReference>
<sequence length="50" mass="5469">MFEQTIGYGNHLGLFAEQIAKTGEQMGNFPQAFTHLALISAAFNLDRVLG</sequence>
<dbReference type="OrthoDB" id="406733at2759"/>
<dbReference type="SUPFAM" id="SSF48208">
    <property type="entry name" value="Six-hairpin glycosidases"/>
    <property type="match status" value="1"/>
</dbReference>
<dbReference type="GO" id="GO:0016787">
    <property type="term" value="F:hydrolase activity"/>
    <property type="evidence" value="ECO:0007669"/>
    <property type="project" value="UniProtKB-KW"/>
</dbReference>
<comment type="caution">
    <text evidence="2">The sequence shown here is derived from an EMBL/GenBank/DDBJ whole genome shotgun (WGS) entry which is preliminary data.</text>
</comment>
<organism evidence="2 3">
    <name type="scientific">Olpidium bornovanus</name>
    <dbReference type="NCBI Taxonomy" id="278681"/>
    <lineage>
        <taxon>Eukaryota</taxon>
        <taxon>Fungi</taxon>
        <taxon>Fungi incertae sedis</taxon>
        <taxon>Olpidiomycota</taxon>
        <taxon>Olpidiomycotina</taxon>
        <taxon>Olpidiomycetes</taxon>
        <taxon>Olpidiales</taxon>
        <taxon>Olpidiaceae</taxon>
        <taxon>Olpidium</taxon>
    </lineage>
</organism>
<accession>A0A8H7ZNU1</accession>
<evidence type="ECO:0000313" key="3">
    <source>
        <dbReference type="Proteomes" id="UP000673691"/>
    </source>
</evidence>